<protein>
    <recommendedName>
        <fullName evidence="1">DUF2264 domain-containing protein</fullName>
    </recommendedName>
</protein>
<dbReference type="InterPro" id="IPR049349">
    <property type="entry name" value="DUF2264_N"/>
</dbReference>
<accession>A0A9P1MCZ5</accession>
<organism evidence="2 3">
    <name type="scientific">Parascedosporium putredinis</name>
    <dbReference type="NCBI Taxonomy" id="1442378"/>
    <lineage>
        <taxon>Eukaryota</taxon>
        <taxon>Fungi</taxon>
        <taxon>Dikarya</taxon>
        <taxon>Ascomycota</taxon>
        <taxon>Pezizomycotina</taxon>
        <taxon>Sordariomycetes</taxon>
        <taxon>Hypocreomycetidae</taxon>
        <taxon>Microascales</taxon>
        <taxon>Microascaceae</taxon>
        <taxon>Parascedosporium</taxon>
    </lineage>
</organism>
<keyword evidence="3" id="KW-1185">Reference proteome</keyword>
<dbReference type="OrthoDB" id="5150166at2759"/>
<dbReference type="PIRSF" id="PIRSF014753">
    <property type="entry name" value="UCP014753"/>
    <property type="match status" value="1"/>
</dbReference>
<evidence type="ECO:0000313" key="2">
    <source>
        <dbReference type="EMBL" id="CAI4218889.1"/>
    </source>
</evidence>
<feature type="domain" description="DUF2264" evidence="1">
    <location>
        <begin position="14"/>
        <end position="355"/>
    </location>
</feature>
<dbReference type="AlphaFoldDB" id="A0A9P1MCZ5"/>
<dbReference type="PANTHER" id="PTHR35339:SF2">
    <property type="entry name" value="DUF2264 DOMAIN-CONTAINING PROTEIN-RELATED"/>
    <property type="match status" value="1"/>
</dbReference>
<dbReference type="PANTHER" id="PTHR35339">
    <property type="entry name" value="LINALOOL DEHYDRATASE_ISOMERASE DOMAIN-CONTAINING PROTEIN"/>
    <property type="match status" value="1"/>
</dbReference>
<reference evidence="2" key="1">
    <citation type="submission" date="2022-11" db="EMBL/GenBank/DDBJ databases">
        <authorList>
            <person name="Scott C."/>
            <person name="Bruce N."/>
        </authorList>
    </citation>
    <scope>NUCLEOTIDE SEQUENCE</scope>
</reference>
<evidence type="ECO:0000313" key="3">
    <source>
        <dbReference type="Proteomes" id="UP000838763"/>
    </source>
</evidence>
<dbReference type="Pfam" id="PF10022">
    <property type="entry name" value="DUF2264"/>
    <property type="match status" value="1"/>
</dbReference>
<dbReference type="EMBL" id="CALLCH030000018">
    <property type="protein sequence ID" value="CAI4218889.1"/>
    <property type="molecule type" value="Genomic_DNA"/>
</dbReference>
<dbReference type="InterPro" id="IPR016624">
    <property type="entry name" value="UCP014753"/>
</dbReference>
<name>A0A9P1MCZ5_9PEZI</name>
<comment type="caution">
    <text evidence="2">The sequence shown here is derived from an EMBL/GenBank/DDBJ whole genome shotgun (WGS) entry which is preliminary data.</text>
</comment>
<evidence type="ECO:0000259" key="1">
    <source>
        <dbReference type="Pfam" id="PF10022"/>
    </source>
</evidence>
<gene>
    <name evidence="2" type="ORF">PPNO1_LOCUS8462</name>
</gene>
<sequence>MPPLPGFSDNPLVTRDDVIHAAKSLLRPLTTYFSPCKARIRLPVSTGTHFDETAAQLEGFARPLWAIAPLLLGGDVDPPLYDAWIEGFAAGTDPHHPEYWGDIKDMDQRMVEAEMLAFALLATPRDKLWERLADSTQTNLVSWFMRMQRKEMPPINWLWFRVFVSLALIKVCGVPEAEIRAQLDDDMRALDSFYLTDGWSSDGIWRHPDDDEKEYEILRETGIAGRLPTGRSADFYSGSFAIQFSQLLYVRFAADIDPDRAERYRVQARSFSLGFSRYFGADGAVIPFGRSLTYRFACGAFWAALGFAEVWDLGGSLAEPGAAKGYLLRHLRWWAKHSEDIFYGDGTLNFGWQYP</sequence>
<proteinExistence type="predicted"/>
<dbReference type="Proteomes" id="UP000838763">
    <property type="component" value="Unassembled WGS sequence"/>
</dbReference>